<proteinExistence type="inferred from homology"/>
<dbReference type="OrthoDB" id="7330654at2"/>
<sequence length="264" mass="30636">MNFLYEFSNKKISSEDFKLAFKKLGIKEGDVVFLHSDITVFGKLILTDRKKFFNDILSSVKDVVGKKGVVIMPTFSYSFCNGEVFDVKKTKGTVGALNEFFRKSEDTVRTVQPIFSCSVWGERKNEFLNISLDSFGQDSIFDKLFKSNGKLLFLGADFHSCTYLHYIEQSFGIPYRYLKIFKGKIKDGENEYLSECKFYVRYLDKNVVLETERLKKHLLEEKIMSETLVGDGSILSVDARKLYDEVFKMLKKDIFYLLREPVEI</sequence>
<dbReference type="Proteomes" id="UP000000814">
    <property type="component" value="Chromosome"/>
</dbReference>
<evidence type="ECO:0000256" key="2">
    <source>
        <dbReference type="ARBA" id="ARBA00022679"/>
    </source>
</evidence>
<dbReference type="PATRIC" id="fig|272562.8.peg.2398"/>
<gene>
    <name evidence="5" type="ordered locus">CA_C2197</name>
</gene>
<dbReference type="GO" id="GO:0046677">
    <property type="term" value="P:response to antibiotic"/>
    <property type="evidence" value="ECO:0007669"/>
    <property type="project" value="UniProtKB-KW"/>
</dbReference>
<comment type="similarity">
    <text evidence="1 4">Belongs to the antibiotic N-acetyltransferase family.</text>
</comment>
<keyword evidence="6" id="KW-1185">Reference proteome</keyword>
<reference evidence="5 6" key="1">
    <citation type="journal article" date="2001" name="J. Bacteriol.">
        <title>Genome sequence and comparative analysis of the solvent-producing bacterium Clostridium acetobutylicum.</title>
        <authorList>
            <person name="Nolling J."/>
            <person name="Breton G."/>
            <person name="Omelchenko M.V."/>
            <person name="Makarova K.S."/>
            <person name="Zeng Q."/>
            <person name="Gibson R."/>
            <person name="Lee H.M."/>
            <person name="Dubois J."/>
            <person name="Qiu D."/>
            <person name="Hitti J."/>
            <person name="Wolf Y.I."/>
            <person name="Tatusov R.L."/>
            <person name="Sabathe F."/>
            <person name="Doucette-Stamm L."/>
            <person name="Soucaille P."/>
            <person name="Daly M.J."/>
            <person name="Bennett G.N."/>
            <person name="Koonin E.V."/>
            <person name="Smith D.R."/>
        </authorList>
    </citation>
    <scope>NUCLEOTIDE SEQUENCE [LARGE SCALE GENOMIC DNA]</scope>
    <source>
        <strain evidence="6">ATCC 824 / DSM 792 / JCM 1419 / LMG 5710 / VKM B-1787</strain>
    </source>
</reference>
<organism evidence="5 6">
    <name type="scientific">Clostridium acetobutylicum (strain ATCC 824 / DSM 792 / JCM 1419 / IAM 19013 / LMG 5710 / NBRC 13948 / NRRL B-527 / VKM B-1787 / 2291 / W)</name>
    <dbReference type="NCBI Taxonomy" id="272562"/>
    <lineage>
        <taxon>Bacteria</taxon>
        <taxon>Bacillati</taxon>
        <taxon>Bacillota</taxon>
        <taxon>Clostridia</taxon>
        <taxon>Eubacteriales</taxon>
        <taxon>Clostridiaceae</taxon>
        <taxon>Clostridium</taxon>
    </lineage>
</organism>
<accession>Q97H17</accession>
<dbReference type="HOGENOM" id="CLU_084750_0_0_9"/>
<keyword evidence="2 4" id="KW-0808">Transferase</keyword>
<dbReference type="PANTHER" id="PTHR11104">
    <property type="entry name" value="AMINOGLYCOSIDE N3-ACETYLTRANSFERASE"/>
    <property type="match status" value="1"/>
</dbReference>
<dbReference type="STRING" id="272562.CA_C2197"/>
<evidence type="ECO:0000256" key="1">
    <source>
        <dbReference type="ARBA" id="ARBA00006383"/>
    </source>
</evidence>
<dbReference type="GO" id="GO:0046353">
    <property type="term" value="F:aminoglycoside 3-N-acetyltransferase activity"/>
    <property type="evidence" value="ECO:0007669"/>
    <property type="project" value="UniProtKB-EC"/>
</dbReference>
<dbReference type="InterPro" id="IPR003679">
    <property type="entry name" value="Amioglycoside_AcTrfase"/>
</dbReference>
<evidence type="ECO:0000256" key="3">
    <source>
        <dbReference type="ARBA" id="ARBA00023315"/>
    </source>
</evidence>
<dbReference type="SUPFAM" id="SSF110710">
    <property type="entry name" value="TTHA0583/YokD-like"/>
    <property type="match status" value="1"/>
</dbReference>
<evidence type="ECO:0000256" key="4">
    <source>
        <dbReference type="RuleBase" id="RU365031"/>
    </source>
</evidence>
<dbReference type="AlphaFoldDB" id="Q97H17"/>
<dbReference type="RefSeq" id="WP_010965495.1">
    <property type="nucleotide sequence ID" value="NC_003030.1"/>
</dbReference>
<dbReference type="eggNOG" id="COG2746">
    <property type="taxonomic scope" value="Bacteria"/>
</dbReference>
<protein>
    <recommendedName>
        <fullName evidence="4">Aminoglycoside N(3)-acetyltransferase</fullName>
        <ecNumber evidence="4">2.3.1.-</ecNumber>
    </recommendedName>
</protein>
<evidence type="ECO:0000313" key="5">
    <source>
        <dbReference type="EMBL" id="AAK80154.1"/>
    </source>
</evidence>
<dbReference type="GeneID" id="44998676"/>
<comment type="catalytic activity">
    <reaction evidence="4">
        <text>a 2-deoxystreptamine antibiotic + acetyl-CoA = an N(3)-acetyl-2-deoxystreptamine antibiotic + CoA + H(+)</text>
        <dbReference type="Rhea" id="RHEA:12665"/>
        <dbReference type="ChEBI" id="CHEBI:15378"/>
        <dbReference type="ChEBI" id="CHEBI:57287"/>
        <dbReference type="ChEBI" id="CHEBI:57288"/>
        <dbReference type="ChEBI" id="CHEBI:57921"/>
        <dbReference type="ChEBI" id="CHEBI:77452"/>
        <dbReference type="EC" id="2.3.1.81"/>
    </reaction>
</comment>
<name>Q97H17_CLOAB</name>
<keyword evidence="3 4" id="KW-0012">Acyltransferase</keyword>
<dbReference type="PANTHER" id="PTHR11104:SF0">
    <property type="entry name" value="SPBETA PROPHAGE-DERIVED AMINOGLYCOSIDE N(3')-ACETYLTRANSFERASE-LIKE PROTEIN YOKD"/>
    <property type="match status" value="1"/>
</dbReference>
<dbReference type="Pfam" id="PF02522">
    <property type="entry name" value="Antibiotic_NAT"/>
    <property type="match status" value="1"/>
</dbReference>
<keyword evidence="4" id="KW-0046">Antibiotic resistance</keyword>
<dbReference type="KEGG" id="cac:CA_C2197"/>
<dbReference type="EMBL" id="AE001437">
    <property type="protein sequence ID" value="AAK80154.1"/>
    <property type="molecule type" value="Genomic_DNA"/>
</dbReference>
<dbReference type="InterPro" id="IPR028345">
    <property type="entry name" value="Antibiotic_NAT-like"/>
</dbReference>
<dbReference type="PIR" id="G97170">
    <property type="entry name" value="G97170"/>
</dbReference>
<evidence type="ECO:0000313" key="6">
    <source>
        <dbReference type="Proteomes" id="UP000000814"/>
    </source>
</evidence>
<dbReference type="EC" id="2.3.1.-" evidence="4"/>